<accession>A0ABW8NSU1</accession>
<dbReference type="InterPro" id="IPR036249">
    <property type="entry name" value="Thioredoxin-like_sf"/>
</dbReference>
<evidence type="ECO:0000259" key="1">
    <source>
        <dbReference type="Pfam" id="PF01323"/>
    </source>
</evidence>
<dbReference type="CDD" id="cd03024">
    <property type="entry name" value="DsbA_FrnE"/>
    <property type="match status" value="1"/>
</dbReference>
<dbReference type="RefSeq" id="WP_024652018.1">
    <property type="nucleotide sequence ID" value="NZ_JAHWXS010000004.1"/>
</dbReference>
<dbReference type="InterPro" id="IPR001853">
    <property type="entry name" value="DSBA-like_thioredoxin_dom"/>
</dbReference>
<dbReference type="EMBL" id="JAHWXS010000004">
    <property type="protein sequence ID" value="MFK5733027.1"/>
    <property type="molecule type" value="Genomic_DNA"/>
</dbReference>
<organism evidence="2 3">
    <name type="scientific">Pseudomonas urmiensis</name>
    <dbReference type="NCBI Taxonomy" id="2745493"/>
    <lineage>
        <taxon>Bacteria</taxon>
        <taxon>Pseudomonadati</taxon>
        <taxon>Pseudomonadota</taxon>
        <taxon>Gammaproteobacteria</taxon>
        <taxon>Pseudomonadales</taxon>
        <taxon>Pseudomonadaceae</taxon>
        <taxon>Pseudomonas</taxon>
    </lineage>
</organism>
<dbReference type="Gene3D" id="3.40.30.10">
    <property type="entry name" value="Glutaredoxin"/>
    <property type="match status" value="1"/>
</dbReference>
<dbReference type="Pfam" id="PF01323">
    <property type="entry name" value="DSBA"/>
    <property type="match status" value="1"/>
</dbReference>
<dbReference type="SUPFAM" id="SSF52833">
    <property type="entry name" value="Thioredoxin-like"/>
    <property type="match status" value="1"/>
</dbReference>
<dbReference type="PANTHER" id="PTHR13887">
    <property type="entry name" value="GLUTATHIONE S-TRANSFERASE KAPPA"/>
    <property type="match status" value="1"/>
</dbReference>
<protein>
    <submittedName>
        <fullName evidence="2">DsbA family oxidoreductase</fullName>
    </submittedName>
</protein>
<dbReference type="Proteomes" id="UP001621534">
    <property type="component" value="Unassembled WGS sequence"/>
</dbReference>
<reference evidence="2 3" key="1">
    <citation type="journal article" date="2012" name="Plant Soil">
        <title>Screening of plant growth-promoting traits in arsenic-resistant bacteria isolated from the rhizosphere of soybean plants from Argentinean agricultural soil.</title>
        <authorList>
            <person name="Wevar Oller A.L."/>
            <person name="Talano M.A."/>
            <person name="Agostini E."/>
        </authorList>
    </citation>
    <scope>NUCLEOTIDE SEQUENCE [LARGE SCALE GENOMIC DNA]</scope>
    <source>
        <strain evidence="2 3">AW4</strain>
    </source>
</reference>
<evidence type="ECO:0000313" key="3">
    <source>
        <dbReference type="Proteomes" id="UP001621534"/>
    </source>
</evidence>
<feature type="domain" description="DSBA-like thioredoxin" evidence="1">
    <location>
        <begin position="16"/>
        <end position="200"/>
    </location>
</feature>
<evidence type="ECO:0000313" key="2">
    <source>
        <dbReference type="EMBL" id="MFK5733027.1"/>
    </source>
</evidence>
<gene>
    <name evidence="2" type="ORF">KW869_05770</name>
</gene>
<comment type="caution">
    <text evidence="2">The sequence shown here is derived from an EMBL/GenBank/DDBJ whole genome shotgun (WGS) entry which is preliminary data.</text>
</comment>
<dbReference type="PANTHER" id="PTHR13887:SF33">
    <property type="entry name" value="ISOMERASE"/>
    <property type="match status" value="1"/>
</dbReference>
<sequence length="207" mass="23072">MNMLEGAQPPGSKLKIQVWIDFVCPYCLLGKKSLEAAVEGLDVEIEMMPFELREYPTPTLRPEDEYLPSAWKYGVYPAAEKMGISIKLPSVSPQPYTRDSLLVLQYAKEHGLGNEYAEAMLKAFFQENLDIGEFTVIRDVAASVGLPTESLQEILESAARGQRHDKELEYAQQIGIRAVPSMAIGQKVYSGMLDAQKLREVIISSIS</sequence>
<keyword evidence="3" id="KW-1185">Reference proteome</keyword>
<name>A0ABW8NSU1_9PSED</name>
<proteinExistence type="predicted"/>